<accession>A0ABU6W0L7</accession>
<proteinExistence type="predicted"/>
<evidence type="ECO:0000313" key="2">
    <source>
        <dbReference type="Proteomes" id="UP001341840"/>
    </source>
</evidence>
<evidence type="ECO:0000313" key="1">
    <source>
        <dbReference type="EMBL" id="MED6178722.1"/>
    </source>
</evidence>
<dbReference type="Proteomes" id="UP001341840">
    <property type="component" value="Unassembled WGS sequence"/>
</dbReference>
<dbReference type="EMBL" id="JASCZI010157217">
    <property type="protein sequence ID" value="MED6178722.1"/>
    <property type="molecule type" value="Genomic_DNA"/>
</dbReference>
<feature type="non-terminal residue" evidence="1">
    <location>
        <position position="71"/>
    </location>
</feature>
<comment type="caution">
    <text evidence="1">The sequence shown here is derived from an EMBL/GenBank/DDBJ whole genome shotgun (WGS) entry which is preliminary data.</text>
</comment>
<organism evidence="1 2">
    <name type="scientific">Stylosanthes scabra</name>
    <dbReference type="NCBI Taxonomy" id="79078"/>
    <lineage>
        <taxon>Eukaryota</taxon>
        <taxon>Viridiplantae</taxon>
        <taxon>Streptophyta</taxon>
        <taxon>Embryophyta</taxon>
        <taxon>Tracheophyta</taxon>
        <taxon>Spermatophyta</taxon>
        <taxon>Magnoliopsida</taxon>
        <taxon>eudicotyledons</taxon>
        <taxon>Gunneridae</taxon>
        <taxon>Pentapetalae</taxon>
        <taxon>rosids</taxon>
        <taxon>fabids</taxon>
        <taxon>Fabales</taxon>
        <taxon>Fabaceae</taxon>
        <taxon>Papilionoideae</taxon>
        <taxon>50 kb inversion clade</taxon>
        <taxon>dalbergioids sensu lato</taxon>
        <taxon>Dalbergieae</taxon>
        <taxon>Pterocarpus clade</taxon>
        <taxon>Stylosanthes</taxon>
    </lineage>
</organism>
<gene>
    <name evidence="1" type="ORF">PIB30_110333</name>
</gene>
<protein>
    <submittedName>
        <fullName evidence="1">Uncharacterized protein</fullName>
    </submittedName>
</protein>
<keyword evidence="2" id="KW-1185">Reference proteome</keyword>
<reference evidence="1 2" key="1">
    <citation type="journal article" date="2023" name="Plants (Basel)">
        <title>Bridging the Gap: Combining Genomics and Transcriptomics Approaches to Understand Stylosanthes scabra, an Orphan Legume from the Brazilian Caatinga.</title>
        <authorList>
            <person name="Ferreira-Neto J.R.C."/>
            <person name="da Silva M.D."/>
            <person name="Binneck E."/>
            <person name="de Melo N.F."/>
            <person name="da Silva R.H."/>
            <person name="de Melo A.L.T.M."/>
            <person name="Pandolfi V."/>
            <person name="Bustamante F.O."/>
            <person name="Brasileiro-Vidal A.C."/>
            <person name="Benko-Iseppon A.M."/>
        </authorList>
    </citation>
    <scope>NUCLEOTIDE SEQUENCE [LARGE SCALE GENOMIC DNA]</scope>
    <source>
        <tissue evidence="1">Leaves</tissue>
    </source>
</reference>
<name>A0ABU6W0L7_9FABA</name>
<sequence length="71" mass="7833">MIVTDLVHSLMLCLLAIDNEKWILDEMELTSSGSSGGGGSEIPLIPFPSDIIESLPYSAVWFMMDRTELCL</sequence>